<dbReference type="SUPFAM" id="SSF48452">
    <property type="entry name" value="TPR-like"/>
    <property type="match status" value="1"/>
</dbReference>
<feature type="signal peptide" evidence="1">
    <location>
        <begin position="1"/>
        <end position="19"/>
    </location>
</feature>
<keyword evidence="2" id="KW-0449">Lipoprotein</keyword>
<evidence type="ECO:0000313" key="2">
    <source>
        <dbReference type="EMBL" id="MBT1699497.1"/>
    </source>
</evidence>
<comment type="caution">
    <text evidence="2">The sequence shown here is derived from an EMBL/GenBank/DDBJ whole genome shotgun (WGS) entry which is preliminary data.</text>
</comment>
<sequence length="479" mass="52735">MKKYFNKLLVGAVLLLAVACDPSDFGDLNVDPTKVSSASTKALLTNALQSLPGTMFGNNTSNFYVQYLSEGPYPGASLYSTVNFDWATTYHGPLANLQTIIDYNNANNPNADEVVNGAKANQIAVARILKAYYFWWLTDRYGDIPYFQALTGAKNFYPAYDLQKDIYYDIFKELTEAVAQLDESKAGPVGDILLGGDVKSWKLFANTVRLYAALRLIKNDYEKGKTEFNAAITAGILSSNSDNIFYEYIGGDPNNYNPWYTNYSVSNRNDYAISTTMTSYMQPLSDPRLPLYGEVLGGGVVKGLSYGSSAARNIPNAYSRIGDDFRGAGSPAALFTYAQTLFVLAEGTKAGYIAGGDAQAEIHYYNAIKASFEQNGVYTASGYSAYIANATVTYSAAEGLQKIIMQKWVHQYLNGYEAWADWRRTGFPVLTPAADGSISSIPRRQGYPTPEKSLNKKNYDAAIAIQGTDNLVTRTWWDK</sequence>
<keyword evidence="3" id="KW-1185">Reference proteome</keyword>
<organism evidence="2 3">
    <name type="scientific">Chryseosolibacter histidini</name>
    <dbReference type="NCBI Taxonomy" id="2782349"/>
    <lineage>
        <taxon>Bacteria</taxon>
        <taxon>Pseudomonadati</taxon>
        <taxon>Bacteroidota</taxon>
        <taxon>Cytophagia</taxon>
        <taxon>Cytophagales</taxon>
        <taxon>Chryseotaleaceae</taxon>
        <taxon>Chryseosolibacter</taxon>
    </lineage>
</organism>
<dbReference type="AlphaFoldDB" id="A0AAP2DQR0"/>
<evidence type="ECO:0000256" key="1">
    <source>
        <dbReference type="SAM" id="SignalP"/>
    </source>
</evidence>
<dbReference type="RefSeq" id="WP_254167486.1">
    <property type="nucleotide sequence ID" value="NZ_JAHESF010000026.1"/>
</dbReference>
<dbReference type="Gene3D" id="1.25.40.390">
    <property type="match status" value="1"/>
</dbReference>
<name>A0AAP2DQR0_9BACT</name>
<dbReference type="InterPro" id="IPR041662">
    <property type="entry name" value="SusD-like_2"/>
</dbReference>
<dbReference type="Pfam" id="PF12771">
    <property type="entry name" value="SusD-like_2"/>
    <property type="match status" value="1"/>
</dbReference>
<dbReference type="Proteomes" id="UP001319200">
    <property type="component" value="Unassembled WGS sequence"/>
</dbReference>
<reference evidence="2 3" key="1">
    <citation type="submission" date="2021-05" db="EMBL/GenBank/DDBJ databases">
        <title>A Polyphasic approach of four new species of the genus Ohtaekwangia: Ohtaekwangia histidinii sp. nov., Ohtaekwangia cretensis sp. nov., Ohtaekwangia indiensis sp. nov., Ohtaekwangia reichenbachii sp. nov. from diverse environment.</title>
        <authorList>
            <person name="Octaviana S."/>
        </authorList>
    </citation>
    <scope>NUCLEOTIDE SEQUENCE [LARGE SCALE GENOMIC DNA]</scope>
    <source>
        <strain evidence="2 3">PWU4</strain>
    </source>
</reference>
<dbReference type="InterPro" id="IPR011990">
    <property type="entry name" value="TPR-like_helical_dom_sf"/>
</dbReference>
<gene>
    <name evidence="2" type="ORF">KK083_21545</name>
</gene>
<dbReference type="PROSITE" id="PS51257">
    <property type="entry name" value="PROKAR_LIPOPROTEIN"/>
    <property type="match status" value="1"/>
</dbReference>
<feature type="chain" id="PRO_5042920135" evidence="1">
    <location>
        <begin position="20"/>
        <end position="479"/>
    </location>
</feature>
<proteinExistence type="predicted"/>
<dbReference type="EMBL" id="JAHESF010000026">
    <property type="protein sequence ID" value="MBT1699497.1"/>
    <property type="molecule type" value="Genomic_DNA"/>
</dbReference>
<evidence type="ECO:0000313" key="3">
    <source>
        <dbReference type="Proteomes" id="UP001319200"/>
    </source>
</evidence>
<keyword evidence="1" id="KW-0732">Signal</keyword>
<accession>A0AAP2DQR0</accession>
<protein>
    <submittedName>
        <fullName evidence="2">SusD/RagB family nutrient-binding outer membrane lipoprotein</fullName>
    </submittedName>
</protein>